<dbReference type="Proteomes" id="UP001190700">
    <property type="component" value="Unassembled WGS sequence"/>
</dbReference>
<sequence>MSDQPYTLIVTETGVSERKLGTCGTEADHCAGDLLTPSLTLVSSTVHDGIRTVVVTRPLLGVSTDYYTFDTVEHATINVIAAVGAGPAFAYHKARSALVLSLASVNAPTCVCDAGAIGQLCETGGVNCHKFVKNCLPAPDADLLAQHNPTCNSDTYGGGLSCCGHKRIMLDADQEVRPELLRYHMKFRFWFQEYRPAGGAAGAKPSHYNLPRIYQQTEANAGEYDVPPAFARDGVPIPGYPNWPKNKPTPGTTCTGACPDGPDCACVHTIHYRWKLGNTRLIYAGGHCHAPSCISLELFRNDTGELLCRQLPQYGRGSFPEDKWDEAGYAAIPPCLWGDDEGLQPSVFLPPNTPVLSIKRNHNTHSGHFGEMASWQMRGVNFPAEDQMILTEGKSATS</sequence>
<evidence type="ECO:0000313" key="2">
    <source>
        <dbReference type="Proteomes" id="UP001190700"/>
    </source>
</evidence>
<dbReference type="EMBL" id="LGRX02029444">
    <property type="protein sequence ID" value="KAK3246828.1"/>
    <property type="molecule type" value="Genomic_DNA"/>
</dbReference>
<keyword evidence="2" id="KW-1185">Reference proteome</keyword>
<protein>
    <submittedName>
        <fullName evidence="1">Uncharacterized protein</fullName>
    </submittedName>
</protein>
<accession>A0AAE0C316</accession>
<dbReference type="AlphaFoldDB" id="A0AAE0C316"/>
<evidence type="ECO:0000313" key="1">
    <source>
        <dbReference type="EMBL" id="KAK3246828.1"/>
    </source>
</evidence>
<comment type="caution">
    <text evidence="1">The sequence shown here is derived from an EMBL/GenBank/DDBJ whole genome shotgun (WGS) entry which is preliminary data.</text>
</comment>
<name>A0AAE0C316_9CHLO</name>
<reference evidence="1 2" key="1">
    <citation type="journal article" date="2015" name="Genome Biol. Evol.">
        <title>Comparative Genomics of a Bacterivorous Green Alga Reveals Evolutionary Causalities and Consequences of Phago-Mixotrophic Mode of Nutrition.</title>
        <authorList>
            <person name="Burns J.A."/>
            <person name="Paasch A."/>
            <person name="Narechania A."/>
            <person name="Kim E."/>
        </authorList>
    </citation>
    <scope>NUCLEOTIDE SEQUENCE [LARGE SCALE GENOMIC DNA]</scope>
    <source>
        <strain evidence="1 2">PLY_AMNH</strain>
    </source>
</reference>
<gene>
    <name evidence="1" type="ORF">CYMTET_43649</name>
</gene>
<organism evidence="1 2">
    <name type="scientific">Cymbomonas tetramitiformis</name>
    <dbReference type="NCBI Taxonomy" id="36881"/>
    <lineage>
        <taxon>Eukaryota</taxon>
        <taxon>Viridiplantae</taxon>
        <taxon>Chlorophyta</taxon>
        <taxon>Pyramimonadophyceae</taxon>
        <taxon>Pyramimonadales</taxon>
        <taxon>Pyramimonadaceae</taxon>
        <taxon>Cymbomonas</taxon>
    </lineage>
</organism>
<proteinExistence type="predicted"/>